<evidence type="ECO:0000313" key="1">
    <source>
        <dbReference type="EMBL" id="CAG8780014.1"/>
    </source>
</evidence>
<proteinExistence type="predicted"/>
<feature type="non-terminal residue" evidence="1">
    <location>
        <position position="1"/>
    </location>
</feature>
<protein>
    <submittedName>
        <fullName evidence="1">2358_t:CDS:1</fullName>
    </submittedName>
</protein>
<gene>
    <name evidence="1" type="ORF">ACOLOM_LOCUS14280</name>
</gene>
<sequence length="146" mass="14673">SCTSSESSNVISTKPIPPAPTTRPACDPIPLPILPGSSTDSPNANVGGTSGTLHSSTLTSTLAPGPPTSGGNRNQRSTSIGLSFEEDGTATTIIITLHGETPSDINDISGSNPLAQDSEPSRALVATTVNGNVCSSPEEETSTKGE</sequence>
<organism evidence="1 2">
    <name type="scientific">Acaulospora colombiana</name>
    <dbReference type="NCBI Taxonomy" id="27376"/>
    <lineage>
        <taxon>Eukaryota</taxon>
        <taxon>Fungi</taxon>
        <taxon>Fungi incertae sedis</taxon>
        <taxon>Mucoromycota</taxon>
        <taxon>Glomeromycotina</taxon>
        <taxon>Glomeromycetes</taxon>
        <taxon>Diversisporales</taxon>
        <taxon>Acaulosporaceae</taxon>
        <taxon>Acaulospora</taxon>
    </lineage>
</organism>
<comment type="caution">
    <text evidence="1">The sequence shown here is derived from an EMBL/GenBank/DDBJ whole genome shotgun (WGS) entry which is preliminary data.</text>
</comment>
<reference evidence="1" key="1">
    <citation type="submission" date="2021-06" db="EMBL/GenBank/DDBJ databases">
        <authorList>
            <person name="Kallberg Y."/>
            <person name="Tangrot J."/>
            <person name="Rosling A."/>
        </authorList>
    </citation>
    <scope>NUCLEOTIDE SEQUENCE</scope>
    <source>
        <strain evidence="1">CL356</strain>
    </source>
</reference>
<accession>A0ACA9R7X6</accession>
<name>A0ACA9R7X6_9GLOM</name>
<dbReference type="EMBL" id="CAJVPT010070944">
    <property type="protein sequence ID" value="CAG8780014.1"/>
    <property type="molecule type" value="Genomic_DNA"/>
</dbReference>
<dbReference type="Proteomes" id="UP000789525">
    <property type="component" value="Unassembled WGS sequence"/>
</dbReference>
<evidence type="ECO:0000313" key="2">
    <source>
        <dbReference type="Proteomes" id="UP000789525"/>
    </source>
</evidence>
<keyword evidence="2" id="KW-1185">Reference proteome</keyword>
<feature type="non-terminal residue" evidence="1">
    <location>
        <position position="146"/>
    </location>
</feature>